<keyword evidence="4" id="KW-1185">Reference proteome</keyword>
<dbReference type="InterPro" id="IPR041698">
    <property type="entry name" value="Methyltransf_25"/>
</dbReference>
<protein>
    <submittedName>
        <fullName evidence="3">Methyltransferase type 11</fullName>
    </submittedName>
</protein>
<dbReference type="CDD" id="cd02440">
    <property type="entry name" value="AdoMet_MTases"/>
    <property type="match status" value="1"/>
</dbReference>
<dbReference type="Pfam" id="PF13649">
    <property type="entry name" value="Methyltransf_25"/>
    <property type="match status" value="1"/>
</dbReference>
<sequence>MSADPHPRVTQSGAPDETQAVRERYARRPPVDPRYSLLNPSALLAAQERQRAIAALFARLGWWDLASRRMLEVGCGTGGNLLELLRLGCAPEHLQGIELLEERAEQARRVLPATLAVHCADALALAAQIEPGSQDVVYQSTVFSSLLDDTFQQRLADLMWSWVRPGGGVLWYDFIYDNPRNPDVRGVPLRRLRQLFPQGRLSVRRLTLAPPVARAVVRVHPSLYSLFNTLVPLRTHVLAWIEKSPSP</sequence>
<dbReference type="RefSeq" id="WP_047198185.1">
    <property type="nucleotide sequence ID" value="NZ_CP011371.1"/>
</dbReference>
<keyword evidence="3" id="KW-0808">Transferase</keyword>
<evidence type="ECO:0000313" key="3">
    <source>
        <dbReference type="EMBL" id="AKJ31179.1"/>
    </source>
</evidence>
<evidence type="ECO:0000313" key="4">
    <source>
        <dbReference type="Proteomes" id="UP000035352"/>
    </source>
</evidence>
<dbReference type="PATRIC" id="fig|413882.6.peg.4688"/>
<dbReference type="SUPFAM" id="SSF53335">
    <property type="entry name" value="S-adenosyl-L-methionine-dependent methyltransferases"/>
    <property type="match status" value="1"/>
</dbReference>
<dbReference type="OrthoDB" id="9792752at2"/>
<reference evidence="3 4" key="1">
    <citation type="submission" date="2015-05" db="EMBL/GenBank/DDBJ databases">
        <authorList>
            <person name="Tang B."/>
            <person name="Yu Y."/>
        </authorList>
    </citation>
    <scope>NUCLEOTIDE SEQUENCE [LARGE SCALE GENOMIC DNA]</scope>
    <source>
        <strain evidence="3 4">DSM 7029</strain>
    </source>
</reference>
<organism evidence="3 4">
    <name type="scientific">Caldimonas brevitalea</name>
    <dbReference type="NCBI Taxonomy" id="413882"/>
    <lineage>
        <taxon>Bacteria</taxon>
        <taxon>Pseudomonadati</taxon>
        <taxon>Pseudomonadota</taxon>
        <taxon>Betaproteobacteria</taxon>
        <taxon>Burkholderiales</taxon>
        <taxon>Sphaerotilaceae</taxon>
        <taxon>Caldimonas</taxon>
    </lineage>
</organism>
<dbReference type="KEGG" id="pbh:AAW51_4488"/>
<evidence type="ECO:0000259" key="2">
    <source>
        <dbReference type="Pfam" id="PF13649"/>
    </source>
</evidence>
<dbReference type="GO" id="GO:0008168">
    <property type="term" value="F:methyltransferase activity"/>
    <property type="evidence" value="ECO:0007669"/>
    <property type="project" value="UniProtKB-KW"/>
</dbReference>
<keyword evidence="3" id="KW-0489">Methyltransferase</keyword>
<name>A0A0G3BNZ8_9BURK</name>
<dbReference type="GO" id="GO:0032259">
    <property type="term" value="P:methylation"/>
    <property type="evidence" value="ECO:0007669"/>
    <property type="project" value="UniProtKB-KW"/>
</dbReference>
<feature type="region of interest" description="Disordered" evidence="1">
    <location>
        <begin position="1"/>
        <end position="21"/>
    </location>
</feature>
<dbReference type="InterPro" id="IPR029063">
    <property type="entry name" value="SAM-dependent_MTases_sf"/>
</dbReference>
<dbReference type="AlphaFoldDB" id="A0A0G3BNZ8"/>
<accession>A0A0G3BNZ8</accession>
<dbReference type="EMBL" id="CP011371">
    <property type="protein sequence ID" value="AKJ31179.1"/>
    <property type="molecule type" value="Genomic_DNA"/>
</dbReference>
<gene>
    <name evidence="3" type="ORF">AAW51_4488</name>
</gene>
<feature type="domain" description="Methyltransferase" evidence="2">
    <location>
        <begin position="71"/>
        <end position="167"/>
    </location>
</feature>
<dbReference type="STRING" id="413882.AAW51_4488"/>
<evidence type="ECO:0000256" key="1">
    <source>
        <dbReference type="SAM" id="MobiDB-lite"/>
    </source>
</evidence>
<dbReference type="Gene3D" id="3.40.50.150">
    <property type="entry name" value="Vaccinia Virus protein VP39"/>
    <property type="match status" value="1"/>
</dbReference>
<proteinExistence type="predicted"/>
<dbReference type="Proteomes" id="UP000035352">
    <property type="component" value="Chromosome"/>
</dbReference>